<evidence type="ECO:0000256" key="3">
    <source>
        <dbReference type="ARBA" id="ARBA00022692"/>
    </source>
</evidence>
<evidence type="ECO:0000256" key="5">
    <source>
        <dbReference type="ARBA" id="ARBA00023136"/>
    </source>
</evidence>
<comment type="subcellular location">
    <subcellularLocation>
        <location evidence="1">Membrane</location>
        <topology evidence="1">Multi-pass membrane protein</topology>
    </subcellularLocation>
</comment>
<feature type="transmembrane region" description="Helical" evidence="6">
    <location>
        <begin position="440"/>
        <end position="460"/>
    </location>
</feature>
<evidence type="ECO:0000256" key="1">
    <source>
        <dbReference type="ARBA" id="ARBA00004141"/>
    </source>
</evidence>
<accession>A0A6A6FUL2</accession>
<dbReference type="Pfam" id="PF07690">
    <property type="entry name" value="MFS_1"/>
    <property type="match status" value="1"/>
</dbReference>
<feature type="transmembrane region" description="Helical" evidence="6">
    <location>
        <begin position="183"/>
        <end position="206"/>
    </location>
</feature>
<feature type="transmembrane region" description="Helical" evidence="6">
    <location>
        <begin position="265"/>
        <end position="284"/>
    </location>
</feature>
<feature type="transmembrane region" description="Helical" evidence="6">
    <location>
        <begin position="334"/>
        <end position="353"/>
    </location>
</feature>
<dbReference type="GO" id="GO:0015225">
    <property type="term" value="F:biotin transmembrane transporter activity"/>
    <property type="evidence" value="ECO:0007669"/>
    <property type="project" value="TreeGrafter"/>
</dbReference>
<dbReference type="GO" id="GO:1901604">
    <property type="term" value="F:dethiobiotin transmembrane transporter activity"/>
    <property type="evidence" value="ECO:0007669"/>
    <property type="project" value="TreeGrafter"/>
</dbReference>
<dbReference type="AlphaFoldDB" id="A0A6A6FUL2"/>
<dbReference type="FunFam" id="1.20.1250.20:FF:000278">
    <property type="entry name" value="Putative MFS transporter"/>
    <property type="match status" value="1"/>
</dbReference>
<evidence type="ECO:0000256" key="6">
    <source>
        <dbReference type="SAM" id="Phobius"/>
    </source>
</evidence>
<feature type="transmembrane region" description="Helical" evidence="6">
    <location>
        <begin position="50"/>
        <end position="70"/>
    </location>
</feature>
<feature type="transmembrane region" description="Helical" evidence="6">
    <location>
        <begin position="150"/>
        <end position="171"/>
    </location>
</feature>
<dbReference type="InterPro" id="IPR011701">
    <property type="entry name" value="MFS"/>
</dbReference>
<feature type="transmembrane region" description="Helical" evidence="6">
    <location>
        <begin position="365"/>
        <end position="385"/>
    </location>
</feature>
<dbReference type="PANTHER" id="PTHR43791">
    <property type="entry name" value="PERMEASE-RELATED"/>
    <property type="match status" value="1"/>
</dbReference>
<dbReference type="Proteomes" id="UP000799539">
    <property type="component" value="Unassembled WGS sequence"/>
</dbReference>
<feature type="transmembrane region" description="Helical" evidence="6">
    <location>
        <begin position="397"/>
        <end position="420"/>
    </location>
</feature>
<feature type="transmembrane region" description="Helical" evidence="6">
    <location>
        <begin position="115"/>
        <end position="138"/>
    </location>
</feature>
<keyword evidence="4 6" id="KW-1133">Transmembrane helix</keyword>
<feature type="transmembrane region" description="Helical" evidence="6">
    <location>
        <begin position="304"/>
        <end position="322"/>
    </location>
</feature>
<keyword evidence="5 6" id="KW-0472">Membrane</keyword>
<name>A0A6A6FUL2_9PEZI</name>
<sequence>MSDSAKMRKIYRKLDLRIIPPFWLLYFLCSAVRSNVGLAQTMNTTNGHDLGAYLGISAHQVSTGLALFYVSYVVFEVPSNLAMSKLSPSKWLARIVISVGAIGTAMVGMKDAAGYYVLRFLLGAVEAGMWPGMSLFLTMFYPPHRMAKRIGWYFTASQVSAAVVGLVSAGFQEMDGDGGLIGFRWMFLIWGLVTLVCGFGLVWWLPDRPLAPGEERKATWLNRYLPTVKPALEGEDAILHYQDLKQAYHSSNWTMKDLWNVMLDWRFWPLLVMYFGVVGVGNGVQSYGTVILRAINPSFTGVELSLLYAPIWICDLIGILCVTPISDRFYKQRALWFSLPTALQILGLLVTTYAGDSTSARWGRYVGLLIVGFGLGPTVPITMTWTAEIFQPRHGEIGVAAASALVSGLGNLGSVVTNHALFSGWPEDRLRSPVYLGSNWVMIVMLIASIVSSFVMTVSLRVTTKSSVAK</sequence>
<dbReference type="PANTHER" id="PTHR43791:SF33">
    <property type="entry name" value="VITAMIN H TRANSPORTER 1"/>
    <property type="match status" value="1"/>
</dbReference>
<feature type="transmembrane region" description="Helical" evidence="6">
    <location>
        <begin position="91"/>
        <end position="109"/>
    </location>
</feature>
<dbReference type="EMBL" id="ML992663">
    <property type="protein sequence ID" value="KAF2217024.1"/>
    <property type="molecule type" value="Genomic_DNA"/>
</dbReference>
<evidence type="ECO:0000256" key="2">
    <source>
        <dbReference type="ARBA" id="ARBA00022448"/>
    </source>
</evidence>
<proteinExistence type="predicted"/>
<keyword evidence="8" id="KW-1185">Reference proteome</keyword>
<gene>
    <name evidence="7" type="ORF">CERZMDRAFT_32176</name>
</gene>
<evidence type="ECO:0000313" key="7">
    <source>
        <dbReference type="EMBL" id="KAF2217024.1"/>
    </source>
</evidence>
<dbReference type="OrthoDB" id="5298304at2759"/>
<dbReference type="FunFam" id="1.20.1250.20:FF:000399">
    <property type="entry name" value="MFS general substrate transporter"/>
    <property type="match status" value="1"/>
</dbReference>
<dbReference type="InterPro" id="IPR036259">
    <property type="entry name" value="MFS_trans_sf"/>
</dbReference>
<evidence type="ECO:0008006" key="9">
    <source>
        <dbReference type="Google" id="ProtNLM"/>
    </source>
</evidence>
<dbReference type="Gene3D" id="1.20.1250.20">
    <property type="entry name" value="MFS general substrate transporter like domains"/>
    <property type="match status" value="2"/>
</dbReference>
<organism evidence="7 8">
    <name type="scientific">Cercospora zeae-maydis SCOH1-5</name>
    <dbReference type="NCBI Taxonomy" id="717836"/>
    <lineage>
        <taxon>Eukaryota</taxon>
        <taxon>Fungi</taxon>
        <taxon>Dikarya</taxon>
        <taxon>Ascomycota</taxon>
        <taxon>Pezizomycotina</taxon>
        <taxon>Dothideomycetes</taxon>
        <taxon>Dothideomycetidae</taxon>
        <taxon>Mycosphaerellales</taxon>
        <taxon>Mycosphaerellaceae</taxon>
        <taxon>Cercospora</taxon>
    </lineage>
</organism>
<protein>
    <recommendedName>
        <fullName evidence="9">Major facilitator superfamily (MFS) profile domain-containing protein</fullName>
    </recommendedName>
</protein>
<dbReference type="GO" id="GO:0015295">
    <property type="term" value="F:solute:proton symporter activity"/>
    <property type="evidence" value="ECO:0007669"/>
    <property type="project" value="TreeGrafter"/>
</dbReference>
<keyword evidence="2" id="KW-0813">Transport</keyword>
<reference evidence="7" key="1">
    <citation type="journal article" date="2020" name="Stud. Mycol.">
        <title>101 Dothideomycetes genomes: a test case for predicting lifestyles and emergence of pathogens.</title>
        <authorList>
            <person name="Haridas S."/>
            <person name="Albert R."/>
            <person name="Binder M."/>
            <person name="Bloem J."/>
            <person name="Labutti K."/>
            <person name="Salamov A."/>
            <person name="Andreopoulos B."/>
            <person name="Baker S."/>
            <person name="Barry K."/>
            <person name="Bills G."/>
            <person name="Bluhm B."/>
            <person name="Cannon C."/>
            <person name="Castanera R."/>
            <person name="Culley D."/>
            <person name="Daum C."/>
            <person name="Ezra D."/>
            <person name="Gonzalez J."/>
            <person name="Henrissat B."/>
            <person name="Kuo A."/>
            <person name="Liang C."/>
            <person name="Lipzen A."/>
            <person name="Lutzoni F."/>
            <person name="Magnuson J."/>
            <person name="Mondo S."/>
            <person name="Nolan M."/>
            <person name="Ohm R."/>
            <person name="Pangilinan J."/>
            <person name="Park H.-J."/>
            <person name="Ramirez L."/>
            <person name="Alfaro M."/>
            <person name="Sun H."/>
            <person name="Tritt A."/>
            <person name="Yoshinaga Y."/>
            <person name="Zwiers L.-H."/>
            <person name="Turgeon B."/>
            <person name="Goodwin S."/>
            <person name="Spatafora J."/>
            <person name="Crous P."/>
            <person name="Grigoriev I."/>
        </authorList>
    </citation>
    <scope>NUCLEOTIDE SEQUENCE</scope>
    <source>
        <strain evidence="7">SCOH1-5</strain>
    </source>
</reference>
<evidence type="ECO:0000256" key="4">
    <source>
        <dbReference type="ARBA" id="ARBA00022989"/>
    </source>
</evidence>
<dbReference type="SUPFAM" id="SSF103473">
    <property type="entry name" value="MFS general substrate transporter"/>
    <property type="match status" value="1"/>
</dbReference>
<dbReference type="GO" id="GO:1905135">
    <property type="term" value="P:biotin import across plasma membrane"/>
    <property type="evidence" value="ECO:0007669"/>
    <property type="project" value="TreeGrafter"/>
</dbReference>
<evidence type="ECO:0000313" key="8">
    <source>
        <dbReference type="Proteomes" id="UP000799539"/>
    </source>
</evidence>
<dbReference type="GO" id="GO:0005886">
    <property type="term" value="C:plasma membrane"/>
    <property type="evidence" value="ECO:0007669"/>
    <property type="project" value="TreeGrafter"/>
</dbReference>
<keyword evidence="3 6" id="KW-0812">Transmembrane</keyword>